<keyword evidence="9" id="KW-1185">Reference proteome</keyword>
<feature type="transmembrane region" description="Helical" evidence="6">
    <location>
        <begin position="314"/>
        <end position="334"/>
    </location>
</feature>
<dbReference type="Proteomes" id="UP000235965">
    <property type="component" value="Unassembled WGS sequence"/>
</dbReference>
<dbReference type="PANTHER" id="PTHR11640">
    <property type="entry name" value="NEPHRIN"/>
    <property type="match status" value="1"/>
</dbReference>
<dbReference type="InterPro" id="IPR036179">
    <property type="entry name" value="Ig-like_dom_sf"/>
</dbReference>
<dbReference type="OrthoDB" id="6345017at2759"/>
<organism evidence="8 9">
    <name type="scientific">Cryptotermes secundus</name>
    <dbReference type="NCBI Taxonomy" id="105785"/>
    <lineage>
        <taxon>Eukaryota</taxon>
        <taxon>Metazoa</taxon>
        <taxon>Ecdysozoa</taxon>
        <taxon>Arthropoda</taxon>
        <taxon>Hexapoda</taxon>
        <taxon>Insecta</taxon>
        <taxon>Pterygota</taxon>
        <taxon>Neoptera</taxon>
        <taxon>Polyneoptera</taxon>
        <taxon>Dictyoptera</taxon>
        <taxon>Blattodea</taxon>
        <taxon>Blattoidea</taxon>
        <taxon>Termitoidae</taxon>
        <taxon>Kalotermitidae</taxon>
        <taxon>Cryptotermitinae</taxon>
        <taxon>Cryptotermes</taxon>
    </lineage>
</organism>
<sequence length="343" mass="38333">MCRVGKPLMYCRIEIPGLSNGLNMNEKVPKTSDYWYAGEGIEYGQCGITISRMTDRQNGQFKCMLGFSDEQNESHGATIVTVARPPRNRPELTITPEVDPRFGTYTEGTSIKAMCTVTDARPAANLLWFMGDDQITDGVGRPEIVESPTDLFTVHQNLTRRLTWRDNRKDLKCVATHIALDGEMKPTVIQISVRFAPRPVDGIIEQFGFIVGEEGIISVQIHANPKPKLTWIIDQDSFPEGSMDLTQRFEATSARDMGNGTWEAQLRIMRVTAEDVARNYILRARNEVGEQQYTVRISTSAEPQGSLELGTGPIIGIVVAILVLLIIIFMLIFARATGRWCFS</sequence>
<reference evidence="8 9" key="1">
    <citation type="submission" date="2017-12" db="EMBL/GenBank/DDBJ databases">
        <title>Hemimetabolous genomes reveal molecular basis of termite eusociality.</title>
        <authorList>
            <person name="Harrison M.C."/>
            <person name="Jongepier E."/>
            <person name="Robertson H.M."/>
            <person name="Arning N."/>
            <person name="Bitard-Feildel T."/>
            <person name="Chao H."/>
            <person name="Childers C.P."/>
            <person name="Dinh H."/>
            <person name="Doddapaneni H."/>
            <person name="Dugan S."/>
            <person name="Gowin J."/>
            <person name="Greiner C."/>
            <person name="Han Y."/>
            <person name="Hu H."/>
            <person name="Hughes D.S.T."/>
            <person name="Huylmans A.-K."/>
            <person name="Kemena C."/>
            <person name="Kremer L.P.M."/>
            <person name="Lee S.L."/>
            <person name="Lopez-Ezquerra A."/>
            <person name="Mallet L."/>
            <person name="Monroy-Kuhn J.M."/>
            <person name="Moser A."/>
            <person name="Murali S.C."/>
            <person name="Muzny D.M."/>
            <person name="Otani S."/>
            <person name="Piulachs M.-D."/>
            <person name="Poelchau M."/>
            <person name="Qu J."/>
            <person name="Schaub F."/>
            <person name="Wada-Katsumata A."/>
            <person name="Worley K.C."/>
            <person name="Xie Q."/>
            <person name="Ylla G."/>
            <person name="Poulsen M."/>
            <person name="Gibbs R.A."/>
            <person name="Schal C."/>
            <person name="Richards S."/>
            <person name="Belles X."/>
            <person name="Korb J."/>
            <person name="Bornberg-Bauer E."/>
        </authorList>
    </citation>
    <scope>NUCLEOTIDE SEQUENCE [LARGE SCALE GENOMIC DNA]</scope>
    <source>
        <tissue evidence="8">Whole body</tissue>
    </source>
</reference>
<dbReference type="InterPro" id="IPR051275">
    <property type="entry name" value="Cell_adhesion_signaling"/>
</dbReference>
<evidence type="ECO:0000256" key="1">
    <source>
        <dbReference type="ARBA" id="ARBA00004479"/>
    </source>
</evidence>
<dbReference type="FunCoup" id="A0A2J7PRY3">
    <property type="interactions" value="44"/>
</dbReference>
<evidence type="ECO:0000313" key="9">
    <source>
        <dbReference type="Proteomes" id="UP000235965"/>
    </source>
</evidence>
<keyword evidence="6" id="KW-0812">Transmembrane</keyword>
<dbReference type="InterPro" id="IPR013162">
    <property type="entry name" value="CD80_C2-set"/>
</dbReference>
<dbReference type="STRING" id="105785.A0A2J7PRY3"/>
<dbReference type="GO" id="GO:0005886">
    <property type="term" value="C:plasma membrane"/>
    <property type="evidence" value="ECO:0007669"/>
    <property type="project" value="TreeGrafter"/>
</dbReference>
<dbReference type="AlphaFoldDB" id="A0A2J7PRY3"/>
<evidence type="ECO:0000256" key="6">
    <source>
        <dbReference type="SAM" id="Phobius"/>
    </source>
</evidence>
<dbReference type="PROSITE" id="PS50835">
    <property type="entry name" value="IG_LIKE"/>
    <property type="match status" value="1"/>
</dbReference>
<dbReference type="Pfam" id="PF08205">
    <property type="entry name" value="C2-set_2"/>
    <property type="match status" value="1"/>
</dbReference>
<dbReference type="InterPro" id="IPR013783">
    <property type="entry name" value="Ig-like_fold"/>
</dbReference>
<evidence type="ECO:0000313" key="8">
    <source>
        <dbReference type="EMBL" id="PNF19090.1"/>
    </source>
</evidence>
<proteinExistence type="predicted"/>
<keyword evidence="4" id="KW-0325">Glycoprotein</keyword>
<gene>
    <name evidence="8" type="ORF">B7P43_G10814</name>
</gene>
<name>A0A2J7PRY3_9NEOP</name>
<evidence type="ECO:0000256" key="4">
    <source>
        <dbReference type="ARBA" id="ARBA00023180"/>
    </source>
</evidence>
<dbReference type="Pfam" id="PF07679">
    <property type="entry name" value="I-set"/>
    <property type="match status" value="1"/>
</dbReference>
<evidence type="ECO:0000256" key="5">
    <source>
        <dbReference type="ARBA" id="ARBA00023319"/>
    </source>
</evidence>
<keyword evidence="6" id="KW-1133">Transmembrane helix</keyword>
<dbReference type="SUPFAM" id="SSF48726">
    <property type="entry name" value="Immunoglobulin"/>
    <property type="match status" value="2"/>
</dbReference>
<dbReference type="Gene3D" id="2.60.40.10">
    <property type="entry name" value="Immunoglobulins"/>
    <property type="match status" value="2"/>
</dbReference>
<dbReference type="InterPro" id="IPR007110">
    <property type="entry name" value="Ig-like_dom"/>
</dbReference>
<dbReference type="InParanoid" id="A0A2J7PRY3"/>
<comment type="subcellular location">
    <subcellularLocation>
        <location evidence="1">Membrane</location>
        <topology evidence="1">Single-pass type I membrane protein</topology>
    </subcellularLocation>
</comment>
<keyword evidence="5" id="KW-0393">Immunoglobulin domain</keyword>
<dbReference type="GO" id="GO:0005911">
    <property type="term" value="C:cell-cell junction"/>
    <property type="evidence" value="ECO:0007669"/>
    <property type="project" value="TreeGrafter"/>
</dbReference>
<protein>
    <recommendedName>
        <fullName evidence="7">Ig-like domain-containing protein</fullName>
    </recommendedName>
</protein>
<dbReference type="GO" id="GO:0050839">
    <property type="term" value="F:cell adhesion molecule binding"/>
    <property type="evidence" value="ECO:0007669"/>
    <property type="project" value="TreeGrafter"/>
</dbReference>
<accession>A0A2J7PRY3</accession>
<comment type="caution">
    <text evidence="8">The sequence shown here is derived from an EMBL/GenBank/DDBJ whole genome shotgun (WGS) entry which is preliminary data.</text>
</comment>
<evidence type="ECO:0000256" key="3">
    <source>
        <dbReference type="ARBA" id="ARBA00023157"/>
    </source>
</evidence>
<dbReference type="GO" id="GO:0098609">
    <property type="term" value="P:cell-cell adhesion"/>
    <property type="evidence" value="ECO:0007669"/>
    <property type="project" value="TreeGrafter"/>
</dbReference>
<keyword evidence="2 6" id="KW-0472">Membrane</keyword>
<feature type="non-terminal residue" evidence="8">
    <location>
        <position position="343"/>
    </location>
</feature>
<feature type="domain" description="Ig-like" evidence="7">
    <location>
        <begin position="90"/>
        <end position="190"/>
    </location>
</feature>
<evidence type="ECO:0000259" key="7">
    <source>
        <dbReference type="PROSITE" id="PS50835"/>
    </source>
</evidence>
<dbReference type="EMBL" id="NEVH01021944">
    <property type="protein sequence ID" value="PNF19090.1"/>
    <property type="molecule type" value="Genomic_DNA"/>
</dbReference>
<keyword evidence="3" id="KW-1015">Disulfide bond</keyword>
<evidence type="ECO:0000256" key="2">
    <source>
        <dbReference type="ARBA" id="ARBA00023136"/>
    </source>
</evidence>
<dbReference type="InterPro" id="IPR013098">
    <property type="entry name" value="Ig_I-set"/>
</dbReference>
<dbReference type="PANTHER" id="PTHR11640:SF136">
    <property type="entry name" value="NEPHRIN"/>
    <property type="match status" value="1"/>
</dbReference>